<feature type="domain" description="YqgF/RNase H-like" evidence="6">
    <location>
        <begin position="13"/>
        <end position="114"/>
    </location>
</feature>
<dbReference type="GO" id="GO:0005829">
    <property type="term" value="C:cytosol"/>
    <property type="evidence" value="ECO:0007669"/>
    <property type="project" value="TreeGrafter"/>
</dbReference>
<protein>
    <recommendedName>
        <fullName evidence="5">Putative pre-16S rRNA nuclease</fullName>
        <ecNumber evidence="5">3.1.-.-</ecNumber>
    </recommendedName>
</protein>
<reference evidence="8" key="1">
    <citation type="journal article" date="2011" name="J. Bacteriol.">
        <title>Genome sequences of eight morphologically diverse alphaproteobacteria.</title>
        <authorList>
            <consortium name="US DOE Joint Genome Institute"/>
            <person name="Brown P.J."/>
            <person name="Kysela D.T."/>
            <person name="Buechlein A."/>
            <person name="Hemmerich C."/>
            <person name="Brun Y.V."/>
        </authorList>
    </citation>
    <scope>NUCLEOTIDE SEQUENCE [LARGE SCALE GENOMIC DNA]</scope>
    <source>
        <strain evidence="8">ATCC 49814 / DSM 5838 / IFAM 1418</strain>
    </source>
</reference>
<dbReference type="OrthoDB" id="9796140at2"/>
<accession>C6XKV1</accession>
<dbReference type="InterPro" id="IPR005227">
    <property type="entry name" value="YqgF"/>
</dbReference>
<dbReference type="NCBIfam" id="TIGR00250">
    <property type="entry name" value="RNAse_H_YqgF"/>
    <property type="match status" value="1"/>
</dbReference>
<comment type="function">
    <text evidence="5">Could be a nuclease involved in processing of the 5'-end of pre-16S rRNA.</text>
</comment>
<organism evidence="7 8">
    <name type="scientific">Hirschia baltica (strain ATCC 49814 / DSM 5838 / IFAM 1418)</name>
    <dbReference type="NCBI Taxonomy" id="582402"/>
    <lineage>
        <taxon>Bacteria</taxon>
        <taxon>Pseudomonadati</taxon>
        <taxon>Pseudomonadota</taxon>
        <taxon>Alphaproteobacteria</taxon>
        <taxon>Hyphomonadales</taxon>
        <taxon>Hyphomonadaceae</taxon>
        <taxon>Hirschia</taxon>
    </lineage>
</organism>
<dbReference type="KEGG" id="hba:Hbal_1984"/>
<dbReference type="GO" id="GO:0016788">
    <property type="term" value="F:hydrolase activity, acting on ester bonds"/>
    <property type="evidence" value="ECO:0007669"/>
    <property type="project" value="UniProtKB-UniRule"/>
</dbReference>
<comment type="similarity">
    <text evidence="5">Belongs to the YqgF HJR family.</text>
</comment>
<dbReference type="RefSeq" id="WP_015827818.1">
    <property type="nucleotide sequence ID" value="NC_012982.1"/>
</dbReference>
<evidence type="ECO:0000313" key="7">
    <source>
        <dbReference type="EMBL" id="ACT59668.1"/>
    </source>
</evidence>
<evidence type="ECO:0000259" key="6">
    <source>
        <dbReference type="SMART" id="SM00732"/>
    </source>
</evidence>
<dbReference type="eggNOG" id="COG0816">
    <property type="taxonomic scope" value="Bacteria"/>
</dbReference>
<dbReference type="SMART" id="SM00732">
    <property type="entry name" value="YqgFc"/>
    <property type="match status" value="1"/>
</dbReference>
<dbReference type="CDD" id="cd16964">
    <property type="entry name" value="YqgF"/>
    <property type="match status" value="1"/>
</dbReference>
<dbReference type="HAMAP" id="MF_00651">
    <property type="entry name" value="Nuclease_YqgF"/>
    <property type="match status" value="1"/>
</dbReference>
<dbReference type="AlphaFoldDB" id="C6XKV1"/>
<proteinExistence type="inferred from homology"/>
<evidence type="ECO:0000256" key="3">
    <source>
        <dbReference type="ARBA" id="ARBA00022722"/>
    </source>
</evidence>
<dbReference type="InterPro" id="IPR037027">
    <property type="entry name" value="YqgF/RNaseH-like_dom_sf"/>
</dbReference>
<dbReference type="EC" id="3.1.-.-" evidence="5"/>
<keyword evidence="3 5" id="KW-0540">Nuclease</keyword>
<evidence type="ECO:0000256" key="5">
    <source>
        <dbReference type="HAMAP-Rule" id="MF_00651"/>
    </source>
</evidence>
<dbReference type="EMBL" id="CP001678">
    <property type="protein sequence ID" value="ACT59668.1"/>
    <property type="molecule type" value="Genomic_DNA"/>
</dbReference>
<dbReference type="Proteomes" id="UP000002745">
    <property type="component" value="Chromosome"/>
</dbReference>
<dbReference type="STRING" id="582402.Hbal_1984"/>
<dbReference type="SUPFAM" id="SSF53098">
    <property type="entry name" value="Ribonuclease H-like"/>
    <property type="match status" value="1"/>
</dbReference>
<keyword evidence="4 5" id="KW-0378">Hydrolase</keyword>
<gene>
    <name evidence="7" type="ordered locus">Hbal_1984</name>
</gene>
<dbReference type="GO" id="GO:0004518">
    <property type="term" value="F:nuclease activity"/>
    <property type="evidence" value="ECO:0007669"/>
    <property type="project" value="UniProtKB-KW"/>
</dbReference>
<dbReference type="Pfam" id="PF03652">
    <property type="entry name" value="RuvX"/>
    <property type="match status" value="1"/>
</dbReference>
<dbReference type="InterPro" id="IPR012337">
    <property type="entry name" value="RNaseH-like_sf"/>
</dbReference>
<keyword evidence="8" id="KW-1185">Reference proteome</keyword>
<dbReference type="GO" id="GO:0000967">
    <property type="term" value="P:rRNA 5'-end processing"/>
    <property type="evidence" value="ECO:0007669"/>
    <property type="project" value="UniProtKB-UniRule"/>
</dbReference>
<keyword evidence="2 5" id="KW-0690">Ribosome biogenesis</keyword>
<sequence>MAILELDQLPPRGPLLGLDPGTKTIGIAAADGLRMIASPVETIKKGKKLAPALTRLFELYDDRVCVGLVIGLPVNMDGSHGPRVQAVRALARNILEKRDVPIAFWDERLSTAAVERTLLEADTSRAKRAEVIDKMAAAYILQGAIDRLSN</sequence>
<evidence type="ECO:0000256" key="1">
    <source>
        <dbReference type="ARBA" id="ARBA00022490"/>
    </source>
</evidence>
<evidence type="ECO:0000313" key="8">
    <source>
        <dbReference type="Proteomes" id="UP000002745"/>
    </source>
</evidence>
<dbReference type="HOGENOM" id="CLU_098240_1_1_5"/>
<dbReference type="Gene3D" id="3.30.420.140">
    <property type="entry name" value="YqgF/RNase H-like domain"/>
    <property type="match status" value="1"/>
</dbReference>
<dbReference type="InterPro" id="IPR006641">
    <property type="entry name" value="YqgF/RNaseH-like_dom"/>
</dbReference>
<name>C6XKV1_HIRBI</name>
<dbReference type="PANTHER" id="PTHR33317">
    <property type="entry name" value="POLYNUCLEOTIDYL TRANSFERASE, RIBONUCLEASE H-LIKE SUPERFAMILY PROTEIN"/>
    <property type="match status" value="1"/>
</dbReference>
<evidence type="ECO:0000256" key="2">
    <source>
        <dbReference type="ARBA" id="ARBA00022517"/>
    </source>
</evidence>
<keyword evidence="1 5" id="KW-0963">Cytoplasm</keyword>
<evidence type="ECO:0000256" key="4">
    <source>
        <dbReference type="ARBA" id="ARBA00022801"/>
    </source>
</evidence>
<comment type="subcellular location">
    <subcellularLocation>
        <location evidence="5">Cytoplasm</location>
    </subcellularLocation>
</comment>
<dbReference type="PANTHER" id="PTHR33317:SF4">
    <property type="entry name" value="POLYNUCLEOTIDYL TRANSFERASE, RIBONUCLEASE H-LIKE SUPERFAMILY PROTEIN"/>
    <property type="match status" value="1"/>
</dbReference>